<accession>A0AAV4XN68</accession>
<dbReference type="EMBL" id="BPLR01018046">
    <property type="protein sequence ID" value="GIY96431.1"/>
    <property type="molecule type" value="Genomic_DNA"/>
</dbReference>
<dbReference type="Proteomes" id="UP001054945">
    <property type="component" value="Unassembled WGS sequence"/>
</dbReference>
<reference evidence="1 2" key="1">
    <citation type="submission" date="2021-06" db="EMBL/GenBank/DDBJ databases">
        <title>Caerostris extrusa draft genome.</title>
        <authorList>
            <person name="Kono N."/>
            <person name="Arakawa K."/>
        </authorList>
    </citation>
    <scope>NUCLEOTIDE SEQUENCE [LARGE SCALE GENOMIC DNA]</scope>
</reference>
<protein>
    <submittedName>
        <fullName evidence="1">Uncharacterized protein</fullName>
    </submittedName>
</protein>
<gene>
    <name evidence="1" type="ORF">CEXT_243351</name>
</gene>
<organism evidence="1 2">
    <name type="scientific">Caerostris extrusa</name>
    <name type="common">Bark spider</name>
    <name type="synonym">Caerostris bankana</name>
    <dbReference type="NCBI Taxonomy" id="172846"/>
    <lineage>
        <taxon>Eukaryota</taxon>
        <taxon>Metazoa</taxon>
        <taxon>Ecdysozoa</taxon>
        <taxon>Arthropoda</taxon>
        <taxon>Chelicerata</taxon>
        <taxon>Arachnida</taxon>
        <taxon>Araneae</taxon>
        <taxon>Araneomorphae</taxon>
        <taxon>Entelegynae</taxon>
        <taxon>Araneoidea</taxon>
        <taxon>Araneidae</taxon>
        <taxon>Caerostris</taxon>
    </lineage>
</organism>
<evidence type="ECO:0000313" key="1">
    <source>
        <dbReference type="EMBL" id="GIY96431.1"/>
    </source>
</evidence>
<dbReference type="AlphaFoldDB" id="A0AAV4XN68"/>
<proteinExistence type="predicted"/>
<name>A0AAV4XN68_CAEEX</name>
<comment type="caution">
    <text evidence="1">The sequence shown here is derived from an EMBL/GenBank/DDBJ whole genome shotgun (WGS) entry which is preliminary data.</text>
</comment>
<sequence>MSYTFVFNVLDTTPDDKNRRRSVYPRRWIITQLGIRRSPLGNLIYPIKKDKVFIRVISLLQMCTYTSPEKNSQRLNKVPDVVYSRAQFVGLIVKLTARIKLMSSEEIHCSHFVQKRRDPMVIAEANITQHGITRLSFGNLIYRIKKKKEVFTELFPSPEMCTYKGLEKNSQRLHKVPDVVYSRGT</sequence>
<keyword evidence="2" id="KW-1185">Reference proteome</keyword>
<evidence type="ECO:0000313" key="2">
    <source>
        <dbReference type="Proteomes" id="UP001054945"/>
    </source>
</evidence>